<evidence type="ECO:0000313" key="2">
    <source>
        <dbReference type="Proteomes" id="UP001056120"/>
    </source>
</evidence>
<comment type="caution">
    <text evidence="1">The sequence shown here is derived from an EMBL/GenBank/DDBJ whole genome shotgun (WGS) entry which is preliminary data.</text>
</comment>
<dbReference type="EMBL" id="CM042043">
    <property type="protein sequence ID" value="KAI3696360.1"/>
    <property type="molecule type" value="Genomic_DNA"/>
</dbReference>
<dbReference type="Proteomes" id="UP001056120">
    <property type="component" value="Linkage Group LG26"/>
</dbReference>
<reference evidence="2" key="1">
    <citation type="journal article" date="2022" name="Mol. Ecol. Resour.">
        <title>The genomes of chicory, endive, great burdock and yacon provide insights into Asteraceae palaeo-polyploidization history and plant inulin production.</title>
        <authorList>
            <person name="Fan W."/>
            <person name="Wang S."/>
            <person name="Wang H."/>
            <person name="Wang A."/>
            <person name="Jiang F."/>
            <person name="Liu H."/>
            <person name="Zhao H."/>
            <person name="Xu D."/>
            <person name="Zhang Y."/>
        </authorList>
    </citation>
    <scope>NUCLEOTIDE SEQUENCE [LARGE SCALE GENOMIC DNA]</scope>
    <source>
        <strain evidence="2">cv. Yunnan</strain>
    </source>
</reference>
<sequence>MGQIVIPIYYHVRPSDVRRQEGDFCLQKWEDHDMNKVESWRDALVKAGNLSGWELDHNHDMALNIDRFAKPANLAAQEWMEIKDDSIKVCLMLQMKGRRHNRWNDRGQIVIPIYYDVDPSEVRRQTGHYEKAFSKHESMNPSKVALWRKTLEMACNLNGWFEAKGYQHGTSGSWHDVYISFRHRDTECHIVEDIYDALHQEGVSTYKDEVTLSRKESALIKAIERSRLFVIIFTKKFAVNSWYLDEVAKIIECMKVKKTTCFAGISQCESNALVEATNAPGLEYSKFRSSADFVKKIVEEIKNGLSAVYN</sequence>
<protein>
    <submittedName>
        <fullName evidence="1">Uncharacterized protein</fullName>
    </submittedName>
</protein>
<proteinExistence type="predicted"/>
<organism evidence="1 2">
    <name type="scientific">Smallanthus sonchifolius</name>
    <dbReference type="NCBI Taxonomy" id="185202"/>
    <lineage>
        <taxon>Eukaryota</taxon>
        <taxon>Viridiplantae</taxon>
        <taxon>Streptophyta</taxon>
        <taxon>Embryophyta</taxon>
        <taxon>Tracheophyta</taxon>
        <taxon>Spermatophyta</taxon>
        <taxon>Magnoliopsida</taxon>
        <taxon>eudicotyledons</taxon>
        <taxon>Gunneridae</taxon>
        <taxon>Pentapetalae</taxon>
        <taxon>asterids</taxon>
        <taxon>campanulids</taxon>
        <taxon>Asterales</taxon>
        <taxon>Asteraceae</taxon>
        <taxon>Asteroideae</taxon>
        <taxon>Heliantheae alliance</taxon>
        <taxon>Millerieae</taxon>
        <taxon>Smallanthus</taxon>
    </lineage>
</organism>
<evidence type="ECO:0000313" key="1">
    <source>
        <dbReference type="EMBL" id="KAI3696360.1"/>
    </source>
</evidence>
<name>A0ACB8ZGB1_9ASTR</name>
<reference evidence="1 2" key="2">
    <citation type="journal article" date="2022" name="Mol. Ecol. Resour.">
        <title>The genomes of chicory, endive, great burdock and yacon provide insights into Asteraceae paleo-polyploidization history and plant inulin production.</title>
        <authorList>
            <person name="Fan W."/>
            <person name="Wang S."/>
            <person name="Wang H."/>
            <person name="Wang A."/>
            <person name="Jiang F."/>
            <person name="Liu H."/>
            <person name="Zhao H."/>
            <person name="Xu D."/>
            <person name="Zhang Y."/>
        </authorList>
    </citation>
    <scope>NUCLEOTIDE SEQUENCE [LARGE SCALE GENOMIC DNA]</scope>
    <source>
        <strain evidence="2">cv. Yunnan</strain>
        <tissue evidence="1">Leaves</tissue>
    </source>
</reference>
<keyword evidence="2" id="KW-1185">Reference proteome</keyword>
<gene>
    <name evidence="1" type="ORF">L1987_79374</name>
</gene>
<accession>A0ACB8ZGB1</accession>